<gene>
    <name evidence="1" type="ORF">SAMEA4364603_02725</name>
</gene>
<organism evidence="1 2">
    <name type="scientific">Klebsiella pneumoniae</name>
    <dbReference type="NCBI Taxonomy" id="573"/>
    <lineage>
        <taxon>Bacteria</taxon>
        <taxon>Pseudomonadati</taxon>
        <taxon>Pseudomonadota</taxon>
        <taxon>Gammaproteobacteria</taxon>
        <taxon>Enterobacterales</taxon>
        <taxon>Enterobacteriaceae</taxon>
        <taxon>Klebsiella/Raoultella group</taxon>
        <taxon>Klebsiella</taxon>
        <taxon>Klebsiella pneumoniae complex</taxon>
    </lineage>
</organism>
<protein>
    <submittedName>
        <fullName evidence="1">Uncharacterized protein</fullName>
    </submittedName>
</protein>
<dbReference type="Proteomes" id="UP000252603">
    <property type="component" value="Unassembled WGS sequence"/>
</dbReference>
<evidence type="ECO:0000313" key="1">
    <source>
        <dbReference type="EMBL" id="SSK36608.1"/>
    </source>
</evidence>
<dbReference type="EMBL" id="UFEU01000006">
    <property type="protein sequence ID" value="SSK36608.1"/>
    <property type="molecule type" value="Genomic_DNA"/>
</dbReference>
<sequence length="49" mass="5466">MKTGYCPKCGNSCEVTFTPYVMKDGKIIRPKKAKVFVIPHCKCSEKKAA</sequence>
<dbReference type="RefSeq" id="WP_154816095.1">
    <property type="nucleotide sequence ID" value="NZ_CAAGWI010000019.1"/>
</dbReference>
<proteinExistence type="predicted"/>
<reference evidence="1 2" key="1">
    <citation type="submission" date="2018-07" db="EMBL/GenBank/DDBJ databases">
        <authorList>
            <consortium name="Pathogen Informatics"/>
        </authorList>
    </citation>
    <scope>NUCLEOTIDE SEQUENCE [LARGE SCALE GENOMIC DNA]</scope>
    <source>
        <strain evidence="1 2">4300STDY6470422</strain>
    </source>
</reference>
<evidence type="ECO:0000313" key="2">
    <source>
        <dbReference type="Proteomes" id="UP000252603"/>
    </source>
</evidence>
<dbReference type="AlphaFoldDB" id="A0A332M5M0"/>
<name>A0A332M5M0_KLEPN</name>
<accession>A0A332M5M0</accession>